<proteinExistence type="predicted"/>
<evidence type="ECO:0000313" key="1">
    <source>
        <dbReference type="EMBL" id="KAG5629190.1"/>
    </source>
</evidence>
<gene>
    <name evidence="1" type="ORF">H5410_000907</name>
</gene>
<dbReference type="Proteomes" id="UP000824120">
    <property type="component" value="Chromosome 1"/>
</dbReference>
<protein>
    <submittedName>
        <fullName evidence="1">Uncharacterized protein</fullName>
    </submittedName>
</protein>
<dbReference type="EMBL" id="JACXVP010000001">
    <property type="protein sequence ID" value="KAG5629190.1"/>
    <property type="molecule type" value="Genomic_DNA"/>
</dbReference>
<dbReference type="AlphaFoldDB" id="A0A9J6AXD8"/>
<accession>A0A9J6AXD8</accession>
<dbReference type="OrthoDB" id="1322356at2759"/>
<name>A0A9J6AXD8_SOLCO</name>
<comment type="caution">
    <text evidence="1">The sequence shown here is derived from an EMBL/GenBank/DDBJ whole genome shotgun (WGS) entry which is preliminary data.</text>
</comment>
<organism evidence="1 2">
    <name type="scientific">Solanum commersonii</name>
    <name type="common">Commerson's wild potato</name>
    <name type="synonym">Commerson's nightshade</name>
    <dbReference type="NCBI Taxonomy" id="4109"/>
    <lineage>
        <taxon>Eukaryota</taxon>
        <taxon>Viridiplantae</taxon>
        <taxon>Streptophyta</taxon>
        <taxon>Embryophyta</taxon>
        <taxon>Tracheophyta</taxon>
        <taxon>Spermatophyta</taxon>
        <taxon>Magnoliopsida</taxon>
        <taxon>eudicotyledons</taxon>
        <taxon>Gunneridae</taxon>
        <taxon>Pentapetalae</taxon>
        <taxon>asterids</taxon>
        <taxon>lamiids</taxon>
        <taxon>Solanales</taxon>
        <taxon>Solanaceae</taxon>
        <taxon>Solanoideae</taxon>
        <taxon>Solaneae</taxon>
        <taxon>Solanum</taxon>
    </lineage>
</organism>
<reference evidence="1 2" key="1">
    <citation type="submission" date="2020-09" db="EMBL/GenBank/DDBJ databases">
        <title>De no assembly of potato wild relative species, Solanum commersonii.</title>
        <authorList>
            <person name="Cho K."/>
        </authorList>
    </citation>
    <scope>NUCLEOTIDE SEQUENCE [LARGE SCALE GENOMIC DNA]</scope>
    <source>
        <strain evidence="1">LZ3.2</strain>
        <tissue evidence="1">Leaf</tissue>
    </source>
</reference>
<evidence type="ECO:0000313" key="2">
    <source>
        <dbReference type="Proteomes" id="UP000824120"/>
    </source>
</evidence>
<keyword evidence="2" id="KW-1185">Reference proteome</keyword>
<sequence>MKTTELIEYFLRDNAIYNDLVNDTSMVEFGGDERSISAVILAENHSVEALCVLDTNSDYVIGNYTHKFVQVKQLYKDKNTIVVVMQKYAVENHIHVL</sequence>